<dbReference type="EMBL" id="CP002629">
    <property type="protein sequence ID" value="AEB08898.1"/>
    <property type="molecule type" value="Genomic_DNA"/>
</dbReference>
<dbReference type="InterPro" id="IPR050361">
    <property type="entry name" value="MPP/UQCRC_Complex"/>
</dbReference>
<dbReference type="KEGG" id="dao:Desac_1032"/>
<dbReference type="PANTHER" id="PTHR11851:SF49">
    <property type="entry name" value="MITOCHONDRIAL-PROCESSING PEPTIDASE SUBUNIT ALPHA"/>
    <property type="match status" value="1"/>
</dbReference>
<evidence type="ECO:0000313" key="6">
    <source>
        <dbReference type="Proteomes" id="UP000000483"/>
    </source>
</evidence>
<proteinExistence type="inferred from homology"/>
<dbReference type="GO" id="GO:0046872">
    <property type="term" value="F:metal ion binding"/>
    <property type="evidence" value="ECO:0007669"/>
    <property type="project" value="InterPro"/>
</dbReference>
<comment type="similarity">
    <text evidence="1">Belongs to the peptidase M16 family.</text>
</comment>
<feature type="chain" id="PRO_5003282618" evidence="2">
    <location>
        <begin position="20"/>
        <end position="459"/>
    </location>
</feature>
<accession>F2NH56</accession>
<dbReference type="InterPro" id="IPR011765">
    <property type="entry name" value="Pept_M16_N"/>
</dbReference>
<gene>
    <name evidence="5" type="ordered locus">Desac_1032</name>
</gene>
<dbReference type="eggNOG" id="COG0612">
    <property type="taxonomic scope" value="Bacteria"/>
</dbReference>
<keyword evidence="2" id="KW-0732">Signal</keyword>
<keyword evidence="5" id="KW-0378">Hydrolase</keyword>
<dbReference type="Proteomes" id="UP000000483">
    <property type="component" value="Chromosome"/>
</dbReference>
<dbReference type="InterPro" id="IPR007863">
    <property type="entry name" value="Peptidase_M16_C"/>
</dbReference>
<dbReference type="MEROPS" id="M16.019"/>
<reference evidence="6" key="2">
    <citation type="submission" date="2011-03" db="EMBL/GenBank/DDBJ databases">
        <title>The complete genome of Desulfobacca acetoxidans DSM 11109.</title>
        <authorList>
            <consortium name="US DOE Joint Genome Institute (JGI-PGF)"/>
            <person name="Lucas S."/>
            <person name="Copeland A."/>
            <person name="Lapidus A."/>
            <person name="Bruce D."/>
            <person name="Goodwin L."/>
            <person name="Pitluck S."/>
            <person name="Peters L."/>
            <person name="Kyrpides N."/>
            <person name="Mavromatis K."/>
            <person name="Ivanova N."/>
            <person name="Ovchinnikova G."/>
            <person name="Teshima H."/>
            <person name="Detter J.C."/>
            <person name="Han C."/>
            <person name="Land M."/>
            <person name="Hauser L."/>
            <person name="Markowitz V."/>
            <person name="Cheng J.-F."/>
            <person name="Hugenholtz P."/>
            <person name="Woyke T."/>
            <person name="Wu D."/>
            <person name="Spring S."/>
            <person name="Schueler E."/>
            <person name="Brambilla E."/>
            <person name="Klenk H.-P."/>
            <person name="Eisen J.A."/>
        </authorList>
    </citation>
    <scope>NUCLEOTIDE SEQUENCE [LARGE SCALE GENOMIC DNA]</scope>
    <source>
        <strain evidence="6">ATCC 700848 / DSM 11109 / ASRB2</strain>
    </source>
</reference>
<name>F2NH56_DESAR</name>
<dbReference type="Pfam" id="PF05193">
    <property type="entry name" value="Peptidase_M16_C"/>
    <property type="match status" value="1"/>
</dbReference>
<dbReference type="AlphaFoldDB" id="F2NH56"/>
<evidence type="ECO:0000259" key="3">
    <source>
        <dbReference type="Pfam" id="PF00675"/>
    </source>
</evidence>
<evidence type="ECO:0000313" key="5">
    <source>
        <dbReference type="EMBL" id="AEB08898.1"/>
    </source>
</evidence>
<feature type="domain" description="Peptidase M16 N-terminal" evidence="3">
    <location>
        <begin position="50"/>
        <end position="189"/>
    </location>
</feature>
<evidence type="ECO:0000259" key="4">
    <source>
        <dbReference type="Pfam" id="PF05193"/>
    </source>
</evidence>
<dbReference type="STRING" id="880072.Desac_1032"/>
<dbReference type="InterPro" id="IPR011249">
    <property type="entry name" value="Metalloenz_LuxS/M16"/>
</dbReference>
<dbReference type="PANTHER" id="PTHR11851">
    <property type="entry name" value="METALLOPROTEASE"/>
    <property type="match status" value="1"/>
</dbReference>
<feature type="signal peptide" evidence="2">
    <location>
        <begin position="1"/>
        <end position="19"/>
    </location>
</feature>
<dbReference type="OrthoDB" id="9811314at2"/>
<dbReference type="HOGENOM" id="CLU_009902_1_0_7"/>
<reference evidence="5 6" key="1">
    <citation type="journal article" date="2011" name="Stand. Genomic Sci.">
        <title>Complete genome sequence of the acetate-degrading sulfate reducer Desulfobacca acetoxidans type strain (ASRB2).</title>
        <authorList>
            <person name="Goker M."/>
            <person name="Teshima H."/>
            <person name="Lapidus A."/>
            <person name="Nolan M."/>
            <person name="Lucas S."/>
            <person name="Hammon N."/>
            <person name="Deshpande S."/>
            <person name="Cheng J.F."/>
            <person name="Tapia R."/>
            <person name="Han C."/>
            <person name="Goodwin L."/>
            <person name="Pitluck S."/>
            <person name="Huntemann M."/>
            <person name="Liolios K."/>
            <person name="Ivanova N."/>
            <person name="Pagani I."/>
            <person name="Mavromatis K."/>
            <person name="Ovchinikova G."/>
            <person name="Pati A."/>
            <person name="Chen A."/>
            <person name="Palaniappan K."/>
            <person name="Land M."/>
            <person name="Hauser L."/>
            <person name="Brambilla E.M."/>
            <person name="Rohde M."/>
            <person name="Spring S."/>
            <person name="Detter J.C."/>
            <person name="Woyke T."/>
            <person name="Bristow J."/>
            <person name="Eisen J.A."/>
            <person name="Markowitz V."/>
            <person name="Hugenholtz P."/>
            <person name="Kyrpides N.C."/>
            <person name="Klenk H.P."/>
        </authorList>
    </citation>
    <scope>NUCLEOTIDE SEQUENCE [LARGE SCALE GENOMIC DNA]</scope>
    <source>
        <strain evidence="6">ATCC 700848 / DSM 11109 / ASRB2</strain>
    </source>
</reference>
<keyword evidence="6" id="KW-1185">Reference proteome</keyword>
<dbReference type="SUPFAM" id="SSF63411">
    <property type="entry name" value="LuxS/MPP-like metallohydrolase"/>
    <property type="match status" value="2"/>
</dbReference>
<organism evidence="5 6">
    <name type="scientific">Desulfobacca acetoxidans (strain ATCC 700848 / DSM 11109 / ASRB2)</name>
    <dbReference type="NCBI Taxonomy" id="880072"/>
    <lineage>
        <taxon>Bacteria</taxon>
        <taxon>Pseudomonadati</taxon>
        <taxon>Thermodesulfobacteriota</taxon>
        <taxon>Desulfobaccia</taxon>
        <taxon>Desulfobaccales</taxon>
        <taxon>Desulfobaccaceae</taxon>
        <taxon>Desulfobacca</taxon>
    </lineage>
</organism>
<dbReference type="EC" id="3.4.24.64" evidence="5"/>
<dbReference type="Gene3D" id="3.30.830.10">
    <property type="entry name" value="Metalloenzyme, LuxS/M16 peptidase-like"/>
    <property type="match status" value="2"/>
</dbReference>
<feature type="domain" description="Peptidase M16 C-terminal" evidence="4">
    <location>
        <begin position="197"/>
        <end position="375"/>
    </location>
</feature>
<evidence type="ECO:0000256" key="1">
    <source>
        <dbReference type="ARBA" id="ARBA00007261"/>
    </source>
</evidence>
<dbReference type="GO" id="GO:0004222">
    <property type="term" value="F:metalloendopeptidase activity"/>
    <property type="evidence" value="ECO:0007669"/>
    <property type="project" value="UniProtKB-EC"/>
</dbReference>
<sequence>MRKQIACVLALAFIFLGLAVPSFSETADIFSRVQEHKLDNGLTVLLLPERRAPIITVQIWYRVGSRNEVLGKTGLSHLAEHLMFRGTEKYGPKVFSRLIQQAGGNNNAFTSKDYTAYFATGPKTNLKLFLELEADRMRHLKIDEELFQTERKVVIEERRLRTDDDPVHSLYEETVATAFKAHPYQWPIIGWMHDIENLTLQDMRTFYDTYYQPNNATLVVVGDIDPSAALNEIKATFGAIPKGPDPPPFLPLEPPQQGERRTELNREAQLPAIFMGYHTPNLEQADAYALEVLSLILSQGRSSRLHRRLVYEKKLALDAGAEYEFATASPSLFVFYAQPLPKKPISTVEAAMNAEIESLKTKPVSEKELAKAKNQTESSFIMNQDSLFYRGMLLGRYQTTGSWRKLNEIVPAIRAVTAEDVQRVAKKYLVKANCTTGILYPIKPSRPTMERFQPHEQIR</sequence>
<protein>
    <submittedName>
        <fullName evidence="5">Processing peptidase</fullName>
        <ecNumber evidence="5">3.4.24.64</ecNumber>
    </submittedName>
</protein>
<dbReference type="Pfam" id="PF00675">
    <property type="entry name" value="Peptidase_M16"/>
    <property type="match status" value="1"/>
</dbReference>
<evidence type="ECO:0000256" key="2">
    <source>
        <dbReference type="SAM" id="SignalP"/>
    </source>
</evidence>
<dbReference type="RefSeq" id="WP_013706010.1">
    <property type="nucleotide sequence ID" value="NC_015388.1"/>
</dbReference>